<dbReference type="EMBL" id="GBXM01030093">
    <property type="protein sequence ID" value="JAH78484.1"/>
    <property type="molecule type" value="Transcribed_RNA"/>
</dbReference>
<name>A0A0E9VK18_ANGAN</name>
<accession>A0A0E9VK18</accession>
<proteinExistence type="predicted"/>
<reference evidence="1" key="1">
    <citation type="submission" date="2014-11" db="EMBL/GenBank/DDBJ databases">
        <authorList>
            <person name="Amaro Gonzalez C."/>
        </authorList>
    </citation>
    <scope>NUCLEOTIDE SEQUENCE</scope>
</reference>
<dbReference type="AlphaFoldDB" id="A0A0E9VK18"/>
<organism evidence="1">
    <name type="scientific">Anguilla anguilla</name>
    <name type="common">European freshwater eel</name>
    <name type="synonym">Muraena anguilla</name>
    <dbReference type="NCBI Taxonomy" id="7936"/>
    <lineage>
        <taxon>Eukaryota</taxon>
        <taxon>Metazoa</taxon>
        <taxon>Chordata</taxon>
        <taxon>Craniata</taxon>
        <taxon>Vertebrata</taxon>
        <taxon>Euteleostomi</taxon>
        <taxon>Actinopterygii</taxon>
        <taxon>Neopterygii</taxon>
        <taxon>Teleostei</taxon>
        <taxon>Anguilliformes</taxon>
        <taxon>Anguillidae</taxon>
        <taxon>Anguilla</taxon>
    </lineage>
</organism>
<sequence length="19" mass="1916">MSATPSVKTEHGLADVSSV</sequence>
<evidence type="ECO:0000313" key="1">
    <source>
        <dbReference type="EMBL" id="JAH78484.1"/>
    </source>
</evidence>
<protein>
    <submittedName>
        <fullName evidence="1">Uncharacterized protein</fullName>
    </submittedName>
</protein>
<reference evidence="1" key="2">
    <citation type="journal article" date="2015" name="Fish Shellfish Immunol.">
        <title>Early steps in the European eel (Anguilla anguilla)-Vibrio vulnificus interaction in the gills: Role of the RtxA13 toxin.</title>
        <authorList>
            <person name="Callol A."/>
            <person name="Pajuelo D."/>
            <person name="Ebbesson L."/>
            <person name="Teles M."/>
            <person name="MacKenzie S."/>
            <person name="Amaro C."/>
        </authorList>
    </citation>
    <scope>NUCLEOTIDE SEQUENCE</scope>
</reference>